<accession>A0A7G2JZJ4</accession>
<protein>
    <submittedName>
        <fullName evidence="1">Uncharacterized protein</fullName>
    </submittedName>
</protein>
<comment type="caution">
    <text evidence="1">The sequence shown here is derived from an EMBL/GenBank/DDBJ whole genome shotgun (WGS) entry which is preliminary data.</text>
</comment>
<reference evidence="1" key="1">
    <citation type="journal article" date="2010" name="Genomics">
        <title>Tracing phylogenomic events leading to diversity of Haemophilus influenzae and the emergence of Brazilian Purpuric Fever (BPF)-associated clones.</title>
        <authorList>
            <person name="Papazisi L."/>
            <person name="Ratnayake S."/>
            <person name="Remortel B.G."/>
            <person name="Bock G.R."/>
            <person name="Liang W."/>
            <person name="Saeed A.I."/>
            <person name="Liu J."/>
            <person name="Fleischmann R.D."/>
            <person name="Kilian M."/>
            <person name="Peterson S.N."/>
        </authorList>
    </citation>
    <scope>NUCLEOTIDE SEQUENCE [LARGE SCALE GENOMIC DNA]</scope>
    <source>
        <strain evidence="1">HK1212</strain>
    </source>
</reference>
<sequence>MTALLFLLIICYQKNKKEIMKMFERENKIF</sequence>
<evidence type="ECO:0000313" key="1">
    <source>
        <dbReference type="EMBL" id="EFA28780.1"/>
    </source>
</evidence>
<dbReference type="AlphaFoldDB" id="A0A7G2JZJ4"/>
<name>A0A7G2JZJ4_HAEIF</name>
<proteinExistence type="predicted"/>
<dbReference type="EMBL" id="ABFC01000538">
    <property type="protein sequence ID" value="EFA28780.1"/>
    <property type="molecule type" value="Genomic_DNA"/>
</dbReference>
<gene>
    <name evidence="1" type="ORF">HAINFHK1212_0349</name>
</gene>
<organism evidence="1">
    <name type="scientific">Haemophilus influenzae HK1212</name>
    <dbReference type="NCBI Taxonomy" id="456482"/>
    <lineage>
        <taxon>Bacteria</taxon>
        <taxon>Pseudomonadati</taxon>
        <taxon>Pseudomonadota</taxon>
        <taxon>Gammaproteobacteria</taxon>
        <taxon>Pasteurellales</taxon>
        <taxon>Pasteurellaceae</taxon>
        <taxon>Haemophilus</taxon>
    </lineage>
</organism>